<dbReference type="SMR" id="D7CLM5"/>
<sequence length="190" mass="21295">MNLWQAIKERRSCREFATTPVEDEKLEAVLEAARWAPSVLNKQPWRFTVIKNQELKQRLKDSCSKTIEFLHQASGWKWLGRYKVDFLAQAPVIIAVTADPQDAGADKFLPGRGESYAMSCCAAVQNMLLAAHALGLGSLWYTLYDKDEVKQILNVPPHMDLVSMVVIGYPASPPGSVPRKPLEELMTVIP</sequence>
<evidence type="ECO:0000256" key="1">
    <source>
        <dbReference type="ARBA" id="ARBA00007118"/>
    </source>
</evidence>
<accession>D7CLM5</accession>
<reference evidence="4 5" key="2">
    <citation type="journal article" date="2010" name="Stand. Genomic Sci.">
        <title>Complete genome sequence of Syntrophothermus lipocalidus type strain (TGB-C1).</title>
        <authorList>
            <person name="Djao O.D."/>
            <person name="Zhang X."/>
            <person name="Lucas S."/>
            <person name="Lapidus A."/>
            <person name="Del Rio T.G."/>
            <person name="Nolan M."/>
            <person name="Tice H."/>
            <person name="Cheng J.F."/>
            <person name="Han C."/>
            <person name="Tapia R."/>
            <person name="Goodwin L."/>
            <person name="Pitluck S."/>
            <person name="Liolios K."/>
            <person name="Ivanova N."/>
            <person name="Mavromatis K."/>
            <person name="Mikhailova N."/>
            <person name="Ovchinnikova G."/>
            <person name="Pati A."/>
            <person name="Brambilla E."/>
            <person name="Chen A."/>
            <person name="Palaniappan K."/>
            <person name="Land M."/>
            <person name="Hauser L."/>
            <person name="Chang Y.J."/>
            <person name="Jeffries C.D."/>
            <person name="Rohde M."/>
            <person name="Sikorski J."/>
            <person name="Spring S."/>
            <person name="Goker M."/>
            <person name="Detter J.C."/>
            <person name="Woyke T."/>
            <person name="Bristow J."/>
            <person name="Eisen J.A."/>
            <person name="Markowitz V."/>
            <person name="Hugenholtz P."/>
            <person name="Kyrpides N.C."/>
            <person name="Klenk H.P."/>
        </authorList>
    </citation>
    <scope>NUCLEOTIDE SEQUENCE [LARGE SCALE GENOMIC DNA]</scope>
    <source>
        <strain evidence="5">DSM 12680 / TGB-C1</strain>
    </source>
</reference>
<name>D7CLM5_SYNLT</name>
<keyword evidence="5" id="KW-1185">Reference proteome</keyword>
<dbReference type="GO" id="GO:0016491">
    <property type="term" value="F:oxidoreductase activity"/>
    <property type="evidence" value="ECO:0007669"/>
    <property type="project" value="UniProtKB-KW"/>
</dbReference>
<dbReference type="SUPFAM" id="SSF55469">
    <property type="entry name" value="FMN-dependent nitroreductase-like"/>
    <property type="match status" value="1"/>
</dbReference>
<evidence type="ECO:0000259" key="3">
    <source>
        <dbReference type="Pfam" id="PF00881"/>
    </source>
</evidence>
<dbReference type="HOGENOM" id="CLU_070764_7_0_9"/>
<protein>
    <submittedName>
        <fullName evidence="4">Nitroreductase</fullName>
    </submittedName>
</protein>
<dbReference type="RefSeq" id="WP_013175012.1">
    <property type="nucleotide sequence ID" value="NC_014220.1"/>
</dbReference>
<proteinExistence type="inferred from homology"/>
<dbReference type="EMBL" id="CP002048">
    <property type="protein sequence ID" value="ADI01610.1"/>
    <property type="molecule type" value="Genomic_DNA"/>
</dbReference>
<evidence type="ECO:0000313" key="5">
    <source>
        <dbReference type="Proteomes" id="UP000000378"/>
    </source>
</evidence>
<dbReference type="Proteomes" id="UP000000378">
    <property type="component" value="Chromosome"/>
</dbReference>
<dbReference type="InterPro" id="IPR000415">
    <property type="entry name" value="Nitroreductase-like"/>
</dbReference>
<reference evidence="5" key="1">
    <citation type="journal article" date="2010" name="Stand. Genomic Sci.">
        <title>Complete genome sequence of Syntrophothermus lipocalidus type strain (TGB-C1T).</title>
        <authorList>
            <consortium name="US DOE Joint Genome Institute (JGI-PGF)"/>
            <person name="Djao O."/>
            <person name="Zhang X."/>
            <person name="Lucas S."/>
            <person name="Lapidus A."/>
            <person name="Glavina Del Rio T."/>
            <person name="Nolan M."/>
            <person name="Tice H."/>
            <person name="Cheng J."/>
            <person name="Han C."/>
            <person name="Tapia R."/>
            <person name="Goodwin L."/>
            <person name="Pitluck S."/>
            <person name="Liolios K."/>
            <person name="Ivanova N."/>
            <person name="Mavromatis K."/>
            <person name="Mikhailova N."/>
            <person name="Ovchinnikova G."/>
            <person name="Pati A."/>
            <person name="Brambilla E."/>
            <person name="Chen A."/>
            <person name="Palaniappan K."/>
            <person name="Land M."/>
            <person name="Hauser L."/>
            <person name="Chang Y."/>
            <person name="Jeffries C."/>
            <person name="Rohde M."/>
            <person name="Sikorski J."/>
            <person name="Spring S."/>
            <person name="Goker M."/>
            <person name="Detter J."/>
            <person name="Woyke T."/>
            <person name="Bristow J."/>
            <person name="Eisen J."/>
            <person name="Markowitz V."/>
            <person name="Hugenholtz P."/>
            <person name="Kyrpides N."/>
            <person name="Klenk H."/>
        </authorList>
    </citation>
    <scope>NUCLEOTIDE SEQUENCE [LARGE SCALE GENOMIC DNA]</scope>
    <source>
        <strain evidence="5">DSM 12680 / TGB-C1</strain>
    </source>
</reference>
<evidence type="ECO:0000256" key="2">
    <source>
        <dbReference type="ARBA" id="ARBA00023002"/>
    </source>
</evidence>
<comment type="similarity">
    <text evidence="1">Belongs to the nitroreductase family.</text>
</comment>
<dbReference type="STRING" id="643648.Slip_0830"/>
<organism evidence="4 5">
    <name type="scientific">Syntrophothermus lipocalidus (strain DSM 12680 / TGB-C1)</name>
    <dbReference type="NCBI Taxonomy" id="643648"/>
    <lineage>
        <taxon>Bacteria</taxon>
        <taxon>Bacillati</taxon>
        <taxon>Bacillota</taxon>
        <taxon>Clostridia</taxon>
        <taxon>Eubacteriales</taxon>
        <taxon>Syntrophomonadaceae</taxon>
        <taxon>Syntrophothermus</taxon>
    </lineage>
</organism>
<keyword evidence="2" id="KW-0560">Oxidoreductase</keyword>
<dbReference type="PANTHER" id="PTHR43673:SF10">
    <property type="entry name" value="NADH DEHYDROGENASE_NAD(P)H NITROREDUCTASE XCC3605-RELATED"/>
    <property type="match status" value="1"/>
</dbReference>
<evidence type="ECO:0000313" key="4">
    <source>
        <dbReference type="EMBL" id="ADI01610.1"/>
    </source>
</evidence>
<feature type="domain" description="Nitroreductase" evidence="3">
    <location>
        <begin position="7"/>
        <end position="169"/>
    </location>
</feature>
<dbReference type="PANTHER" id="PTHR43673">
    <property type="entry name" value="NAD(P)H NITROREDUCTASE YDGI-RELATED"/>
    <property type="match status" value="1"/>
</dbReference>
<dbReference type="AlphaFoldDB" id="D7CLM5"/>
<dbReference type="Gene3D" id="3.40.109.10">
    <property type="entry name" value="NADH Oxidase"/>
    <property type="match status" value="1"/>
</dbReference>
<dbReference type="Pfam" id="PF00881">
    <property type="entry name" value="Nitroreductase"/>
    <property type="match status" value="1"/>
</dbReference>
<dbReference type="eggNOG" id="COG0778">
    <property type="taxonomic scope" value="Bacteria"/>
</dbReference>
<dbReference type="InterPro" id="IPR029479">
    <property type="entry name" value="Nitroreductase"/>
</dbReference>
<dbReference type="KEGG" id="slp:Slip_0830"/>
<gene>
    <name evidence="4" type="ordered locus">Slip_0830</name>
</gene>